<name>A0ABS5L986_9ACTN</name>
<evidence type="ECO:0000313" key="1">
    <source>
        <dbReference type="EMBL" id="MBS2554714.1"/>
    </source>
</evidence>
<gene>
    <name evidence="1" type="ORF">KGQ19_48465</name>
</gene>
<sequence>MTDQVYVEFRRFDLEDADPANIEEPPSSHRIPRENLTVRQGIVYMWSPGHTHKAIVTMQAWAEEPARQPDKLWEFTADSEVVLRSGTIIAVDGMRDHRTAPLDLGGGPMVYHFRVNSRGHERMRGLEGGGLEPEEGEQYRPREEYLFQLWPGRPSLPR</sequence>
<reference evidence="1 2" key="1">
    <citation type="submission" date="2020-02" db="EMBL/GenBank/DDBJ databases">
        <title>Acidophilic actinobacteria isolated from forest soil.</title>
        <authorList>
            <person name="Golinska P."/>
        </authorList>
    </citation>
    <scope>NUCLEOTIDE SEQUENCE [LARGE SCALE GENOMIC DNA]</scope>
    <source>
        <strain evidence="1 2">NL8</strain>
    </source>
</reference>
<dbReference type="EMBL" id="JAAFYZ010000460">
    <property type="protein sequence ID" value="MBS2554714.1"/>
    <property type="molecule type" value="Genomic_DNA"/>
</dbReference>
<protein>
    <submittedName>
        <fullName evidence="1">Uncharacterized protein</fullName>
    </submittedName>
</protein>
<organism evidence="1 2">
    <name type="scientific">Catenulispora pinistramenti</name>
    <dbReference type="NCBI Taxonomy" id="2705254"/>
    <lineage>
        <taxon>Bacteria</taxon>
        <taxon>Bacillati</taxon>
        <taxon>Actinomycetota</taxon>
        <taxon>Actinomycetes</taxon>
        <taxon>Catenulisporales</taxon>
        <taxon>Catenulisporaceae</taxon>
        <taxon>Catenulispora</taxon>
    </lineage>
</organism>
<proteinExistence type="predicted"/>
<accession>A0ABS5L986</accession>
<keyword evidence="2" id="KW-1185">Reference proteome</keyword>
<evidence type="ECO:0000313" key="2">
    <source>
        <dbReference type="Proteomes" id="UP000730482"/>
    </source>
</evidence>
<dbReference type="Proteomes" id="UP000730482">
    <property type="component" value="Unassembled WGS sequence"/>
</dbReference>
<comment type="caution">
    <text evidence="1">The sequence shown here is derived from an EMBL/GenBank/DDBJ whole genome shotgun (WGS) entry which is preliminary data.</text>
</comment>
<dbReference type="RefSeq" id="WP_212022386.1">
    <property type="nucleotide sequence ID" value="NZ_JAAFYZ010000460.1"/>
</dbReference>
<feature type="non-terminal residue" evidence="1">
    <location>
        <position position="158"/>
    </location>
</feature>